<comment type="caution">
    <text evidence="2">The sequence shown here is derived from an EMBL/GenBank/DDBJ whole genome shotgun (WGS) entry which is preliminary data.</text>
</comment>
<evidence type="ECO:0000313" key="3">
    <source>
        <dbReference type="Proteomes" id="UP000230605"/>
    </source>
</evidence>
<dbReference type="AlphaFoldDB" id="A0A2G5H8P6"/>
<reference evidence="2 3" key="1">
    <citation type="submission" date="2015-10" db="EMBL/GenBank/DDBJ databases">
        <title>The cercosporin biosynthetic gene cluster was horizontally transferred to several fungal lineages and shown to be expanded in Cercospora beticola based on microsynteny with recipient genomes.</title>
        <authorList>
            <person name="De Jonge R."/>
            <person name="Ebert M.K."/>
            <person name="Suttle J.C."/>
            <person name="Jurick Ii W.M."/>
            <person name="Secor G.A."/>
            <person name="Thomma B.P."/>
            <person name="Van De Peer Y."/>
            <person name="Bolton M.D."/>
        </authorList>
    </citation>
    <scope>NUCLEOTIDE SEQUENCE [LARGE SCALE GENOMIC DNA]</scope>
    <source>
        <strain evidence="2 3">09-40</strain>
    </source>
</reference>
<keyword evidence="1" id="KW-0472">Membrane</keyword>
<sequence length="152" mass="17124">MQVSSLLIPRRSECLQPWLPSAISKAFTEGGRCADMFASKVPCKWSGKVGYENCLRKVCTPHSTAPIVQYMLREVLRMWRKEVSYMRFTCTMFVLWSGEVFAMEVFSAFGISNLWLKSSKSVISAVLFATPISGTSVYTAQWCYGSRARSCS</sequence>
<evidence type="ECO:0000256" key="1">
    <source>
        <dbReference type="SAM" id="Phobius"/>
    </source>
</evidence>
<name>A0A2G5H8P6_CERBT</name>
<accession>A0A2G5H8P6</accession>
<dbReference type="EMBL" id="LKMD01000108">
    <property type="protein sequence ID" value="PIA88901.1"/>
    <property type="molecule type" value="Genomic_DNA"/>
</dbReference>
<feature type="transmembrane region" description="Helical" evidence="1">
    <location>
        <begin position="121"/>
        <end position="140"/>
    </location>
</feature>
<keyword evidence="1" id="KW-0812">Transmembrane</keyword>
<feature type="transmembrane region" description="Helical" evidence="1">
    <location>
        <begin position="85"/>
        <end position="109"/>
    </location>
</feature>
<gene>
    <name evidence="2" type="ORF">CB0940_07458</name>
</gene>
<evidence type="ECO:0000313" key="2">
    <source>
        <dbReference type="EMBL" id="PIA88901.1"/>
    </source>
</evidence>
<keyword evidence="1" id="KW-1133">Transmembrane helix</keyword>
<protein>
    <submittedName>
        <fullName evidence="2">Uncharacterized protein</fullName>
    </submittedName>
</protein>
<dbReference type="Proteomes" id="UP000230605">
    <property type="component" value="Chromosome 5"/>
</dbReference>
<organism evidence="2 3">
    <name type="scientific">Cercospora beticola</name>
    <name type="common">Sugarbeet leaf spot fungus</name>
    <dbReference type="NCBI Taxonomy" id="122368"/>
    <lineage>
        <taxon>Eukaryota</taxon>
        <taxon>Fungi</taxon>
        <taxon>Dikarya</taxon>
        <taxon>Ascomycota</taxon>
        <taxon>Pezizomycotina</taxon>
        <taxon>Dothideomycetes</taxon>
        <taxon>Dothideomycetidae</taxon>
        <taxon>Mycosphaerellales</taxon>
        <taxon>Mycosphaerellaceae</taxon>
        <taxon>Cercospora</taxon>
    </lineage>
</organism>
<proteinExistence type="predicted"/>